<keyword evidence="9" id="KW-1185">Reference proteome</keyword>
<evidence type="ECO:0000313" key="9">
    <source>
        <dbReference type="Proteomes" id="UP001501057"/>
    </source>
</evidence>
<dbReference type="InterPro" id="IPR002758">
    <property type="entry name" value="Cation_antiport_E"/>
</dbReference>
<dbReference type="RefSeq" id="WP_344202820.1">
    <property type="nucleotide sequence ID" value="NZ_BAAAME010000005.1"/>
</dbReference>
<comment type="subcellular location">
    <subcellularLocation>
        <location evidence="1">Cell membrane</location>
        <topology evidence="1">Multi-pass membrane protein</topology>
    </subcellularLocation>
</comment>
<reference evidence="8 9" key="1">
    <citation type="journal article" date="2019" name="Int. J. Syst. Evol. Microbiol.">
        <title>The Global Catalogue of Microorganisms (GCM) 10K type strain sequencing project: providing services to taxonomists for standard genome sequencing and annotation.</title>
        <authorList>
            <consortium name="The Broad Institute Genomics Platform"/>
            <consortium name="The Broad Institute Genome Sequencing Center for Infectious Disease"/>
            <person name="Wu L."/>
            <person name="Ma J."/>
        </authorList>
    </citation>
    <scope>NUCLEOTIDE SEQUENCE [LARGE SCALE GENOMIC DNA]</scope>
    <source>
        <strain evidence="8 9">JCM 13518</strain>
    </source>
</reference>
<evidence type="ECO:0000256" key="4">
    <source>
        <dbReference type="ARBA" id="ARBA00022692"/>
    </source>
</evidence>
<dbReference type="EMBL" id="BAAAME010000005">
    <property type="protein sequence ID" value="GAA1746750.1"/>
    <property type="molecule type" value="Genomic_DNA"/>
</dbReference>
<protein>
    <submittedName>
        <fullName evidence="8">Na+/H+ antiporter subunit E</fullName>
    </submittedName>
</protein>
<feature type="transmembrane region" description="Helical" evidence="7">
    <location>
        <begin position="12"/>
        <end position="42"/>
    </location>
</feature>
<feature type="transmembrane region" description="Helical" evidence="7">
    <location>
        <begin position="54"/>
        <end position="79"/>
    </location>
</feature>
<gene>
    <name evidence="8" type="ORF">GCM10009710_28520</name>
</gene>
<comment type="caution">
    <text evidence="8">The sequence shown here is derived from an EMBL/GenBank/DDBJ whole genome shotgun (WGS) entry which is preliminary data.</text>
</comment>
<name>A0ABN2K224_9ACTN</name>
<organism evidence="8 9">
    <name type="scientific">Aeromicrobium alkaliterrae</name>
    <dbReference type="NCBI Taxonomy" id="302168"/>
    <lineage>
        <taxon>Bacteria</taxon>
        <taxon>Bacillati</taxon>
        <taxon>Actinomycetota</taxon>
        <taxon>Actinomycetes</taxon>
        <taxon>Propionibacteriales</taxon>
        <taxon>Nocardioidaceae</taxon>
        <taxon>Aeromicrobium</taxon>
    </lineage>
</organism>
<proteinExistence type="inferred from homology"/>
<evidence type="ECO:0000256" key="7">
    <source>
        <dbReference type="SAM" id="Phobius"/>
    </source>
</evidence>
<evidence type="ECO:0000313" key="8">
    <source>
        <dbReference type="EMBL" id="GAA1746750.1"/>
    </source>
</evidence>
<evidence type="ECO:0000256" key="6">
    <source>
        <dbReference type="ARBA" id="ARBA00023136"/>
    </source>
</evidence>
<dbReference type="PANTHER" id="PTHR34584">
    <property type="entry name" value="NA(+)/H(+) ANTIPORTER SUBUNIT E1"/>
    <property type="match status" value="1"/>
</dbReference>
<dbReference type="PANTHER" id="PTHR34584:SF1">
    <property type="entry name" value="NA(+)_H(+) ANTIPORTER SUBUNIT E1"/>
    <property type="match status" value="1"/>
</dbReference>
<evidence type="ECO:0000256" key="2">
    <source>
        <dbReference type="ARBA" id="ARBA00006228"/>
    </source>
</evidence>
<sequence length="171" mass="18539">MIRWTAVLGLTLLWLMLWGDVTPLLVLGGVLVALVVVVVFPFPKADWDGSFRPLPFLVLAGRFAFDLVVASFQVAWIAVRPKELGDSAVIAVQLHTRSDLLLVLTSELVSLVPGSLLIELDAEQGKIWLHVLDGGQDLAKVEAGVLAQERRLIAALGSREERDAYCSGAIS</sequence>
<dbReference type="Pfam" id="PF01899">
    <property type="entry name" value="MNHE"/>
    <property type="match status" value="1"/>
</dbReference>
<keyword evidence="5 7" id="KW-1133">Transmembrane helix</keyword>
<comment type="similarity">
    <text evidence="2">Belongs to the CPA3 antiporters (TC 2.A.63) subunit E family.</text>
</comment>
<evidence type="ECO:0000256" key="1">
    <source>
        <dbReference type="ARBA" id="ARBA00004651"/>
    </source>
</evidence>
<evidence type="ECO:0000256" key="5">
    <source>
        <dbReference type="ARBA" id="ARBA00022989"/>
    </source>
</evidence>
<dbReference type="Proteomes" id="UP001501057">
    <property type="component" value="Unassembled WGS sequence"/>
</dbReference>
<keyword evidence="6 7" id="KW-0472">Membrane</keyword>
<keyword evidence="4 7" id="KW-0812">Transmembrane</keyword>
<accession>A0ABN2K224</accession>
<evidence type="ECO:0000256" key="3">
    <source>
        <dbReference type="ARBA" id="ARBA00022475"/>
    </source>
</evidence>
<keyword evidence="3" id="KW-1003">Cell membrane</keyword>
<dbReference type="NCBIfam" id="NF006521">
    <property type="entry name" value="PRK08965.1-5"/>
    <property type="match status" value="1"/>
</dbReference>